<keyword evidence="3" id="KW-1185">Reference proteome</keyword>
<reference evidence="2" key="1">
    <citation type="submission" date="2021-02" db="EMBL/GenBank/DDBJ databases">
        <authorList>
            <person name="Dougan E. K."/>
            <person name="Rhodes N."/>
            <person name="Thang M."/>
            <person name="Chan C."/>
        </authorList>
    </citation>
    <scope>NUCLEOTIDE SEQUENCE</scope>
</reference>
<dbReference type="AlphaFoldDB" id="A0A813CBZ4"/>
<name>A0A813CBZ4_9DINO</name>
<feature type="compositionally biased region" description="Polar residues" evidence="1">
    <location>
        <begin position="65"/>
        <end position="81"/>
    </location>
</feature>
<feature type="non-terminal residue" evidence="2">
    <location>
        <position position="1"/>
    </location>
</feature>
<evidence type="ECO:0000313" key="2">
    <source>
        <dbReference type="EMBL" id="CAE7941983.1"/>
    </source>
</evidence>
<feature type="region of interest" description="Disordered" evidence="1">
    <location>
        <begin position="59"/>
        <end position="88"/>
    </location>
</feature>
<proteinExistence type="predicted"/>
<sequence length="88" mass="9593">MSSDVTLSRQEPSFASLFEGIYQGVRQAAECAQKLQELLPHEADSPLSPLRVSLPLLPVRRKGSNESTGGRTASIRKQVSFSKADPHT</sequence>
<evidence type="ECO:0000313" key="3">
    <source>
        <dbReference type="Proteomes" id="UP000601435"/>
    </source>
</evidence>
<dbReference type="Proteomes" id="UP000601435">
    <property type="component" value="Unassembled WGS sequence"/>
</dbReference>
<gene>
    <name evidence="2" type="primary">Dml</name>
    <name evidence="2" type="ORF">SNEC2469_LOCUS34482</name>
</gene>
<accession>A0A813CBZ4</accession>
<organism evidence="2 3">
    <name type="scientific">Symbiodinium necroappetens</name>
    <dbReference type="NCBI Taxonomy" id="1628268"/>
    <lineage>
        <taxon>Eukaryota</taxon>
        <taxon>Sar</taxon>
        <taxon>Alveolata</taxon>
        <taxon>Dinophyceae</taxon>
        <taxon>Suessiales</taxon>
        <taxon>Symbiodiniaceae</taxon>
        <taxon>Symbiodinium</taxon>
    </lineage>
</organism>
<evidence type="ECO:0000256" key="1">
    <source>
        <dbReference type="SAM" id="MobiDB-lite"/>
    </source>
</evidence>
<comment type="caution">
    <text evidence="2">The sequence shown here is derived from an EMBL/GenBank/DDBJ whole genome shotgun (WGS) entry which is preliminary data.</text>
</comment>
<protein>
    <submittedName>
        <fullName evidence="2">Dml protein</fullName>
    </submittedName>
</protein>
<dbReference type="EMBL" id="CAJNJA010095408">
    <property type="protein sequence ID" value="CAE7941983.1"/>
    <property type="molecule type" value="Genomic_DNA"/>
</dbReference>